<evidence type="ECO:0008006" key="4">
    <source>
        <dbReference type="Google" id="ProtNLM"/>
    </source>
</evidence>
<feature type="transmembrane region" description="Helical" evidence="1">
    <location>
        <begin position="39"/>
        <end position="59"/>
    </location>
</feature>
<dbReference type="RefSeq" id="WP_076692239.1">
    <property type="nucleotide sequence ID" value="NZ_CP018762.1"/>
</dbReference>
<dbReference type="AlphaFoldDB" id="A0A1P8UCV0"/>
<evidence type="ECO:0000256" key="1">
    <source>
        <dbReference type="SAM" id="Phobius"/>
    </source>
</evidence>
<dbReference type="Pfam" id="PF11209">
    <property type="entry name" value="LmeA"/>
    <property type="match status" value="1"/>
</dbReference>
<name>A0A1P8UCV0_9MICO</name>
<dbReference type="STRING" id="36805.BOH66_12365"/>
<proteinExistence type="predicted"/>
<organism evidence="2 3">
    <name type="scientific">Microbacterium aurum</name>
    <dbReference type="NCBI Taxonomy" id="36805"/>
    <lineage>
        <taxon>Bacteria</taxon>
        <taxon>Bacillati</taxon>
        <taxon>Actinomycetota</taxon>
        <taxon>Actinomycetes</taxon>
        <taxon>Micrococcales</taxon>
        <taxon>Microbacteriaceae</taxon>
        <taxon>Microbacterium</taxon>
    </lineage>
</organism>
<reference evidence="2 3" key="1">
    <citation type="submission" date="2016-12" db="EMBL/GenBank/DDBJ databases">
        <title>Complete genome sequence of Microbacterium aurum KACC 15219.</title>
        <authorList>
            <person name="Jung Y."/>
            <person name="Shin J.-H."/>
            <person name="Lee Y.-J."/>
            <person name="Yi H."/>
            <person name="Bahn Y.-S."/>
            <person name="Kim J.F."/>
            <person name="Lee D.-W."/>
        </authorList>
    </citation>
    <scope>NUCLEOTIDE SEQUENCE [LARGE SCALE GENOMIC DNA]</scope>
    <source>
        <strain evidence="2 3">KACC 15219</strain>
    </source>
</reference>
<dbReference type="OrthoDB" id="5123569at2"/>
<protein>
    <recommendedName>
        <fullName evidence="4">DUF2993 domain-containing protein</fullName>
    </recommendedName>
</protein>
<dbReference type="EMBL" id="CP018762">
    <property type="protein sequence ID" value="APZ35890.1"/>
    <property type="molecule type" value="Genomic_DNA"/>
</dbReference>
<evidence type="ECO:0000313" key="3">
    <source>
        <dbReference type="Proteomes" id="UP000187185"/>
    </source>
</evidence>
<gene>
    <name evidence="2" type="ORF">BOH66_12365</name>
</gene>
<dbReference type="KEGG" id="maur:BOH66_12365"/>
<keyword evidence="1" id="KW-0812">Transmembrane</keyword>
<dbReference type="InterPro" id="IPR021373">
    <property type="entry name" value="DUF2993"/>
</dbReference>
<accession>A0A1P8UCV0</accession>
<keyword evidence="1" id="KW-0472">Membrane</keyword>
<keyword evidence="1" id="KW-1133">Transmembrane helix</keyword>
<keyword evidence="3" id="KW-1185">Reference proteome</keyword>
<sequence>MSDEHPTQPLPDPRAQWVLSTDAGAPASAPGAPTRRRRWPWLVALLAVAALVVGAWFAGEYIARGIVERTIRDQLITHLDLPADQQIDVDIPGQILPQLISGRLDSVTVSSADVPFGGLSGDVVVRATGIPIRGDAPAESGSATVTLDEAEVRTLLASVDGFPSETVTLAEPDVVMTTELQLFALTVPVGVSLTPSASAGDLVLTPRTFRVADAEISADALVAQFGAIATTIVRDWDVCIAQYLPAGLTLTSVQVVGQEVVADFDIDGAIITDPALQQNGTCA</sequence>
<dbReference type="Proteomes" id="UP000187185">
    <property type="component" value="Chromosome"/>
</dbReference>
<evidence type="ECO:0000313" key="2">
    <source>
        <dbReference type="EMBL" id="APZ35890.1"/>
    </source>
</evidence>